<protein>
    <submittedName>
        <fullName evidence="1">Uncharacterized protein</fullName>
    </submittedName>
</protein>
<evidence type="ECO:0000313" key="1">
    <source>
        <dbReference type="EMBL" id="DAF44426.1"/>
    </source>
</evidence>
<accession>A0A8S5S171</accession>
<proteinExistence type="predicted"/>
<organism evidence="1">
    <name type="scientific">Podoviridae sp. ct8Lf7</name>
    <dbReference type="NCBI Taxonomy" id="2827723"/>
    <lineage>
        <taxon>Viruses</taxon>
        <taxon>Duplodnaviria</taxon>
        <taxon>Heunggongvirae</taxon>
        <taxon>Uroviricota</taxon>
        <taxon>Caudoviricetes</taxon>
    </lineage>
</organism>
<sequence length="101" mass="11102">MWIRTSGNTEDWAGRDWVTMLSSINTFIKDGKITINGTSVTPLTSLQTLTFTEGAFTSNNYNGTQAKTIKVPTKTSHLINDSGFVTDLSNLITIEKNLTIT</sequence>
<name>A0A8S5S171_9CAUD</name>
<dbReference type="EMBL" id="BK032511">
    <property type="protein sequence ID" value="DAF44426.1"/>
    <property type="molecule type" value="Genomic_DNA"/>
</dbReference>
<reference evidence="1" key="1">
    <citation type="journal article" date="2021" name="Proc. Natl. Acad. Sci. U.S.A.">
        <title>A Catalog of Tens of Thousands of Viruses from Human Metagenomes Reveals Hidden Associations with Chronic Diseases.</title>
        <authorList>
            <person name="Tisza M.J."/>
            <person name="Buck C.B."/>
        </authorList>
    </citation>
    <scope>NUCLEOTIDE SEQUENCE</scope>
    <source>
        <strain evidence="1">Ct8Lf7</strain>
    </source>
</reference>